<accession>A0A1I8B0J3</accession>
<evidence type="ECO:0000313" key="2">
    <source>
        <dbReference type="Proteomes" id="UP000095281"/>
    </source>
</evidence>
<evidence type="ECO:0000256" key="1">
    <source>
        <dbReference type="SAM" id="MobiDB-lite"/>
    </source>
</evidence>
<feature type="compositionally biased region" description="Basic and acidic residues" evidence="1">
    <location>
        <begin position="74"/>
        <end position="83"/>
    </location>
</feature>
<reference evidence="3" key="1">
    <citation type="submission" date="2016-11" db="UniProtKB">
        <authorList>
            <consortium name="WormBaseParasite"/>
        </authorList>
    </citation>
    <scope>IDENTIFICATION</scope>
</reference>
<dbReference type="InterPro" id="IPR038081">
    <property type="entry name" value="CalX-like_sf"/>
</dbReference>
<feature type="compositionally biased region" description="Basic and acidic residues" evidence="1">
    <location>
        <begin position="15"/>
        <end position="24"/>
    </location>
</feature>
<dbReference type="WBParaSite" id="MhA1_Contig1184.frz3.fgene1">
    <property type="protein sequence ID" value="MhA1_Contig1184.frz3.fgene1"/>
    <property type="gene ID" value="MhA1_Contig1184.frz3.fgene1"/>
</dbReference>
<dbReference type="Proteomes" id="UP000095281">
    <property type="component" value="Unplaced"/>
</dbReference>
<evidence type="ECO:0000313" key="3">
    <source>
        <dbReference type="WBParaSite" id="MhA1_Contig1184.frz3.fgene1"/>
    </source>
</evidence>
<feature type="region of interest" description="Disordered" evidence="1">
    <location>
        <begin position="1"/>
        <end position="107"/>
    </location>
</feature>
<dbReference type="Gene3D" id="2.60.40.2030">
    <property type="match status" value="1"/>
</dbReference>
<keyword evidence="2" id="KW-1185">Reference proteome</keyword>
<proteinExistence type="predicted"/>
<organism evidence="2 3">
    <name type="scientific">Meloidogyne hapla</name>
    <name type="common">Root-knot nematode worm</name>
    <dbReference type="NCBI Taxonomy" id="6305"/>
    <lineage>
        <taxon>Eukaryota</taxon>
        <taxon>Metazoa</taxon>
        <taxon>Ecdysozoa</taxon>
        <taxon>Nematoda</taxon>
        <taxon>Chromadorea</taxon>
        <taxon>Rhabditida</taxon>
        <taxon>Tylenchina</taxon>
        <taxon>Tylenchomorpha</taxon>
        <taxon>Tylenchoidea</taxon>
        <taxon>Meloidogynidae</taxon>
        <taxon>Meloidogyninae</taxon>
        <taxon>Meloidogyne</taxon>
    </lineage>
</organism>
<dbReference type="AlphaFoldDB" id="A0A1I8B0J3"/>
<name>A0A1I8B0J3_MELHA</name>
<protein>
    <submittedName>
        <fullName evidence="3">Uncharacterized protein</fullName>
    </submittedName>
</protein>
<sequence length="151" mass="17662">MRKVQERFHRRMERKRASSADQQRRSSSAAVDEQQRINHRFGGANRRQSTTSTLGEERPTNLLSPEMAALNIDKLSENSENKKQNKSIRKRVNSWFGQTSQEKDSDENLMNLTPDQLEIAELGKPRLGEFRKCQITIKESKDFQVEINYFF</sequence>